<proteinExistence type="predicted"/>
<reference evidence="1 3" key="2">
    <citation type="journal article" date="2018" name="Plant J.">
        <title>The Physcomitrella patens chromosome-scale assembly reveals moss genome structure and evolution.</title>
        <authorList>
            <person name="Lang D."/>
            <person name="Ullrich K.K."/>
            <person name="Murat F."/>
            <person name="Fuchs J."/>
            <person name="Jenkins J."/>
            <person name="Haas F.B."/>
            <person name="Piednoel M."/>
            <person name="Gundlach H."/>
            <person name="Van Bel M."/>
            <person name="Meyberg R."/>
            <person name="Vives C."/>
            <person name="Morata J."/>
            <person name="Symeonidi A."/>
            <person name="Hiss M."/>
            <person name="Muchero W."/>
            <person name="Kamisugi Y."/>
            <person name="Saleh O."/>
            <person name="Blanc G."/>
            <person name="Decker E.L."/>
            <person name="van Gessel N."/>
            <person name="Grimwood J."/>
            <person name="Hayes R.D."/>
            <person name="Graham S.W."/>
            <person name="Gunter L.E."/>
            <person name="McDaniel S.F."/>
            <person name="Hoernstein S.N.W."/>
            <person name="Larsson A."/>
            <person name="Li F.W."/>
            <person name="Perroud P.F."/>
            <person name="Phillips J."/>
            <person name="Ranjan P."/>
            <person name="Rokshar D.S."/>
            <person name="Rothfels C.J."/>
            <person name="Schneider L."/>
            <person name="Shu S."/>
            <person name="Stevenson D.W."/>
            <person name="Thummler F."/>
            <person name="Tillich M."/>
            <person name="Villarreal Aguilar J.C."/>
            <person name="Widiez T."/>
            <person name="Wong G.K."/>
            <person name="Wymore A."/>
            <person name="Zhang Y."/>
            <person name="Zimmer A.D."/>
            <person name="Quatrano R.S."/>
            <person name="Mayer K.F.X."/>
            <person name="Goodstein D."/>
            <person name="Casacuberta J.M."/>
            <person name="Vandepoele K."/>
            <person name="Reski R."/>
            <person name="Cuming A.C."/>
            <person name="Tuskan G.A."/>
            <person name="Maumus F."/>
            <person name="Salse J."/>
            <person name="Schmutz J."/>
            <person name="Rensing S.A."/>
        </authorList>
    </citation>
    <scope>NUCLEOTIDE SEQUENCE [LARGE SCALE GENOMIC DNA]</scope>
    <source>
        <strain evidence="2 3">cv. Gransden 2004</strain>
    </source>
</reference>
<gene>
    <name evidence="1" type="ORF">PHYPA_029638</name>
</gene>
<dbReference type="AlphaFoldDB" id="A0A2K1IDX8"/>
<keyword evidence="3" id="KW-1185">Reference proteome</keyword>
<dbReference type="InParanoid" id="A0A2K1IDX8"/>
<dbReference type="Gramene" id="Pp3c25_5810V3.1">
    <property type="protein sequence ID" value="PAC:32979414.CDS.1"/>
    <property type="gene ID" value="Pp3c25_5810"/>
</dbReference>
<organism evidence="1">
    <name type="scientific">Physcomitrium patens</name>
    <name type="common">Spreading-leaved earth moss</name>
    <name type="synonym">Physcomitrella patens</name>
    <dbReference type="NCBI Taxonomy" id="3218"/>
    <lineage>
        <taxon>Eukaryota</taxon>
        <taxon>Viridiplantae</taxon>
        <taxon>Streptophyta</taxon>
        <taxon>Embryophyta</taxon>
        <taxon>Bryophyta</taxon>
        <taxon>Bryophytina</taxon>
        <taxon>Bryopsida</taxon>
        <taxon>Funariidae</taxon>
        <taxon>Funariales</taxon>
        <taxon>Funariaceae</taxon>
        <taxon>Physcomitrium</taxon>
    </lineage>
</organism>
<name>A0A2K1IDX8_PHYPA</name>
<dbReference type="EnsemblPlants" id="Pp3c25_5810V3.1">
    <property type="protein sequence ID" value="PAC:32979414.CDS.1"/>
    <property type="gene ID" value="Pp3c25_5810"/>
</dbReference>
<protein>
    <recommendedName>
        <fullName evidence="4">Reverse transcriptase domain-containing protein</fullName>
    </recommendedName>
</protein>
<reference evidence="2" key="3">
    <citation type="submission" date="2020-12" db="UniProtKB">
        <authorList>
            <consortium name="EnsemblPlants"/>
        </authorList>
    </citation>
    <scope>IDENTIFICATION</scope>
</reference>
<dbReference type="Proteomes" id="UP000006727">
    <property type="component" value="Chromosome 25"/>
</dbReference>
<dbReference type="EMBL" id="ABEU02000025">
    <property type="protein sequence ID" value="PNR27486.1"/>
    <property type="molecule type" value="Genomic_DNA"/>
</dbReference>
<evidence type="ECO:0000313" key="3">
    <source>
        <dbReference type="Proteomes" id="UP000006727"/>
    </source>
</evidence>
<sequence>MPMLEELFDVIRFFQVFSILDLRTDYYQLLLLIEDWMKMLFLKVD</sequence>
<evidence type="ECO:0000313" key="1">
    <source>
        <dbReference type="EMBL" id="PNR27486.1"/>
    </source>
</evidence>
<evidence type="ECO:0008006" key="4">
    <source>
        <dbReference type="Google" id="ProtNLM"/>
    </source>
</evidence>
<accession>A0A2K1IDX8</accession>
<evidence type="ECO:0000313" key="2">
    <source>
        <dbReference type="EnsemblPlants" id="PAC:32979414.CDS.1"/>
    </source>
</evidence>
<reference evidence="1 3" key="1">
    <citation type="journal article" date="2008" name="Science">
        <title>The Physcomitrella genome reveals evolutionary insights into the conquest of land by plants.</title>
        <authorList>
            <person name="Rensing S."/>
            <person name="Lang D."/>
            <person name="Zimmer A."/>
            <person name="Terry A."/>
            <person name="Salamov A."/>
            <person name="Shapiro H."/>
            <person name="Nishiyama T."/>
            <person name="Perroud P.-F."/>
            <person name="Lindquist E."/>
            <person name="Kamisugi Y."/>
            <person name="Tanahashi T."/>
            <person name="Sakakibara K."/>
            <person name="Fujita T."/>
            <person name="Oishi K."/>
            <person name="Shin-I T."/>
            <person name="Kuroki Y."/>
            <person name="Toyoda A."/>
            <person name="Suzuki Y."/>
            <person name="Hashimoto A."/>
            <person name="Yamaguchi K."/>
            <person name="Sugano A."/>
            <person name="Kohara Y."/>
            <person name="Fujiyama A."/>
            <person name="Anterola A."/>
            <person name="Aoki S."/>
            <person name="Ashton N."/>
            <person name="Barbazuk W.B."/>
            <person name="Barker E."/>
            <person name="Bennetzen J."/>
            <person name="Bezanilla M."/>
            <person name="Blankenship R."/>
            <person name="Cho S.H."/>
            <person name="Dutcher S."/>
            <person name="Estelle M."/>
            <person name="Fawcett J.A."/>
            <person name="Gundlach H."/>
            <person name="Hanada K."/>
            <person name="Heyl A."/>
            <person name="Hicks K.A."/>
            <person name="Hugh J."/>
            <person name="Lohr M."/>
            <person name="Mayer K."/>
            <person name="Melkozernov A."/>
            <person name="Murata T."/>
            <person name="Nelson D."/>
            <person name="Pils B."/>
            <person name="Prigge M."/>
            <person name="Reiss B."/>
            <person name="Renner T."/>
            <person name="Rombauts S."/>
            <person name="Rushton P."/>
            <person name="Sanderfoot A."/>
            <person name="Schween G."/>
            <person name="Shiu S.-H."/>
            <person name="Stueber K."/>
            <person name="Theodoulou F.L."/>
            <person name="Tu H."/>
            <person name="Van de Peer Y."/>
            <person name="Verrier P.J."/>
            <person name="Waters E."/>
            <person name="Wood A."/>
            <person name="Yang L."/>
            <person name="Cove D."/>
            <person name="Cuming A."/>
            <person name="Hasebe M."/>
            <person name="Lucas S."/>
            <person name="Mishler D.B."/>
            <person name="Reski R."/>
            <person name="Grigoriev I."/>
            <person name="Quatrano R.S."/>
            <person name="Boore J.L."/>
        </authorList>
    </citation>
    <scope>NUCLEOTIDE SEQUENCE [LARGE SCALE GENOMIC DNA]</scope>
    <source>
        <strain evidence="2 3">cv. Gransden 2004</strain>
    </source>
</reference>